<gene>
    <name evidence="1" type="ORF">PMAYCL1PPCAC_09603</name>
</gene>
<proteinExistence type="predicted"/>
<accession>A0AAN5C6M1</accession>
<evidence type="ECO:0000313" key="1">
    <source>
        <dbReference type="EMBL" id="GMR39408.1"/>
    </source>
</evidence>
<dbReference type="AlphaFoldDB" id="A0AAN5C6M1"/>
<name>A0AAN5C6M1_9BILA</name>
<feature type="non-terminal residue" evidence="1">
    <location>
        <position position="1"/>
    </location>
</feature>
<dbReference type="EMBL" id="BTRK01000002">
    <property type="protein sequence ID" value="GMR39408.1"/>
    <property type="molecule type" value="Genomic_DNA"/>
</dbReference>
<keyword evidence="2" id="KW-1185">Reference proteome</keyword>
<reference evidence="2" key="1">
    <citation type="submission" date="2022-10" db="EMBL/GenBank/DDBJ databases">
        <title>Genome assembly of Pristionchus species.</title>
        <authorList>
            <person name="Yoshida K."/>
            <person name="Sommer R.J."/>
        </authorList>
    </citation>
    <scope>NUCLEOTIDE SEQUENCE [LARGE SCALE GENOMIC DNA]</scope>
    <source>
        <strain evidence="2">RS5460</strain>
    </source>
</reference>
<dbReference type="Proteomes" id="UP001328107">
    <property type="component" value="Unassembled WGS sequence"/>
</dbReference>
<organism evidence="1 2">
    <name type="scientific">Pristionchus mayeri</name>
    <dbReference type="NCBI Taxonomy" id="1317129"/>
    <lineage>
        <taxon>Eukaryota</taxon>
        <taxon>Metazoa</taxon>
        <taxon>Ecdysozoa</taxon>
        <taxon>Nematoda</taxon>
        <taxon>Chromadorea</taxon>
        <taxon>Rhabditida</taxon>
        <taxon>Rhabditina</taxon>
        <taxon>Diplogasteromorpha</taxon>
        <taxon>Diplogasteroidea</taxon>
        <taxon>Neodiplogasteridae</taxon>
        <taxon>Pristionchus</taxon>
    </lineage>
</organism>
<sequence>SDSSSFVYIAFDDMIYVLDTDRMELLGPLKIETVGSVHSVAGVFNGVITSSCSLHNTWYLVTAQLPPGYYDDKKTGGKSDDVHILEER</sequence>
<evidence type="ECO:0000313" key="2">
    <source>
        <dbReference type="Proteomes" id="UP001328107"/>
    </source>
</evidence>
<protein>
    <submittedName>
        <fullName evidence="1">Uncharacterized protein</fullName>
    </submittedName>
</protein>
<comment type="caution">
    <text evidence="1">The sequence shown here is derived from an EMBL/GenBank/DDBJ whole genome shotgun (WGS) entry which is preliminary data.</text>
</comment>